<evidence type="ECO:0000256" key="6">
    <source>
        <dbReference type="RuleBase" id="RU361182"/>
    </source>
</evidence>
<dbReference type="Pfam" id="PF09138">
    <property type="entry name" value="Urm1"/>
    <property type="match status" value="1"/>
</dbReference>
<dbReference type="InterPro" id="IPR012675">
    <property type="entry name" value="Beta-grasp_dom_sf"/>
</dbReference>
<reference evidence="8" key="1">
    <citation type="submission" date="2017-02" db="UniProtKB">
        <authorList>
            <consortium name="WormBaseParasite"/>
        </authorList>
    </citation>
    <scope>IDENTIFICATION</scope>
</reference>
<evidence type="ECO:0000313" key="8">
    <source>
        <dbReference type="WBParaSite" id="PTRK_0000199000.1"/>
    </source>
</evidence>
<dbReference type="WBParaSite" id="PTRK_0000199000.1">
    <property type="protein sequence ID" value="PTRK_0000199000.1"/>
    <property type="gene ID" value="PTRK_0000199000"/>
</dbReference>
<keyword evidence="7" id="KW-1185">Reference proteome</keyword>
<dbReference type="GO" id="GO:0005829">
    <property type="term" value="C:cytosol"/>
    <property type="evidence" value="ECO:0007669"/>
    <property type="project" value="UniProtKB-UniRule"/>
</dbReference>
<accession>A0A0N4Z4S4</accession>
<dbReference type="STRING" id="131310.A0A0N4Z4S4"/>
<evidence type="ECO:0000313" key="7">
    <source>
        <dbReference type="Proteomes" id="UP000038045"/>
    </source>
</evidence>
<sequence>MTNVELQFGGGAETLFKNEKSIKISLPGNESWTMKKLLEWIKENLLKDCKTPELLIQDGTVRPGILVLINDCDWEIMDGINAVINNNDTITFLSTLHGG</sequence>
<keyword evidence="3 5" id="KW-0819">tRNA processing</keyword>
<dbReference type="UniPathway" id="UPA00988"/>
<dbReference type="Gene3D" id="3.10.20.30">
    <property type="match status" value="1"/>
</dbReference>
<keyword evidence="2 5" id="KW-1017">Isopeptide bond</keyword>
<dbReference type="GO" id="GO:0032447">
    <property type="term" value="P:protein urmylation"/>
    <property type="evidence" value="ECO:0007669"/>
    <property type="project" value="UniProtKB-UniRule"/>
</dbReference>
<dbReference type="SUPFAM" id="SSF54285">
    <property type="entry name" value="MoaD/ThiS"/>
    <property type="match status" value="1"/>
</dbReference>
<evidence type="ECO:0000256" key="4">
    <source>
        <dbReference type="ARBA" id="ARBA00022786"/>
    </source>
</evidence>
<evidence type="ECO:0000256" key="1">
    <source>
        <dbReference type="ARBA" id="ARBA00022490"/>
    </source>
</evidence>
<dbReference type="Proteomes" id="UP000038045">
    <property type="component" value="Unplaced"/>
</dbReference>
<dbReference type="PIRSF" id="PIRSF037379">
    <property type="entry name" value="Ubiquitin-related_modifier_1"/>
    <property type="match status" value="1"/>
</dbReference>
<dbReference type="HAMAP" id="MF_03048">
    <property type="entry name" value="Urm1"/>
    <property type="match status" value="1"/>
</dbReference>
<proteinExistence type="inferred from homology"/>
<protein>
    <recommendedName>
        <fullName evidence="5">Ubiquitin-related modifier 1 homolog</fullName>
    </recommendedName>
</protein>
<dbReference type="GO" id="GO:0002098">
    <property type="term" value="P:tRNA wobble uridine modification"/>
    <property type="evidence" value="ECO:0007669"/>
    <property type="project" value="UniProtKB-UniRule"/>
</dbReference>
<name>A0A0N4Z4S4_PARTI</name>
<dbReference type="InterPro" id="IPR015221">
    <property type="entry name" value="Urm1"/>
</dbReference>
<feature type="cross-link" description="Glycyl lysine isopeptide (Gly-Lys) (interchain with K-? in acceptor proteins)" evidence="5">
    <location>
        <position position="99"/>
    </location>
</feature>
<evidence type="ECO:0000256" key="3">
    <source>
        <dbReference type="ARBA" id="ARBA00022694"/>
    </source>
</evidence>
<comment type="subcellular location">
    <subcellularLocation>
        <location evidence="5 6">Cytoplasm</location>
    </subcellularLocation>
</comment>
<evidence type="ECO:0000256" key="2">
    <source>
        <dbReference type="ARBA" id="ARBA00022499"/>
    </source>
</evidence>
<feature type="modified residue" description="1-thioglycine" evidence="5">
    <location>
        <position position="99"/>
    </location>
</feature>
<keyword evidence="4 5" id="KW-0833">Ubl conjugation pathway</keyword>
<keyword evidence="1 5" id="KW-0963">Cytoplasm</keyword>
<comment type="similarity">
    <text evidence="5 6">Belongs to the URM1 family.</text>
</comment>
<dbReference type="GO" id="GO:0034227">
    <property type="term" value="P:tRNA thio-modification"/>
    <property type="evidence" value="ECO:0007669"/>
    <property type="project" value="UniProtKB-UniRule"/>
</dbReference>
<comment type="PTM">
    <text evidence="5">C-terminal thiocarboxylation occurs in 2 steps, it is first acyl-adenylated (-COAMP) via the hesA/moeB/thiF part of the MOCS3/UBA4 homolog, then thiocarboxylated (-COSH) via the rhodanese domain of the MOCS3/UBA4 homolog.</text>
</comment>
<organism evidence="7 8">
    <name type="scientific">Parastrongyloides trichosuri</name>
    <name type="common">Possum-specific nematode worm</name>
    <dbReference type="NCBI Taxonomy" id="131310"/>
    <lineage>
        <taxon>Eukaryota</taxon>
        <taxon>Metazoa</taxon>
        <taxon>Ecdysozoa</taxon>
        <taxon>Nematoda</taxon>
        <taxon>Chromadorea</taxon>
        <taxon>Rhabditida</taxon>
        <taxon>Tylenchina</taxon>
        <taxon>Panagrolaimomorpha</taxon>
        <taxon>Strongyloidoidea</taxon>
        <taxon>Strongyloididae</taxon>
        <taxon>Parastrongyloides</taxon>
    </lineage>
</organism>
<dbReference type="PANTHER" id="PTHR14986">
    <property type="entry name" value="RURM1 PROTEIN"/>
    <property type="match status" value="1"/>
</dbReference>
<comment type="function">
    <text evidence="5">Acts as a sulfur carrier required for 2-thiolation of mcm(5)S(2)U at tRNA wobble positions of cytosolic tRNA(Lys), tRNA(Glu) and tRNA(Gln). Serves as sulfur donor in tRNA 2-thiolation reaction by being thiocarboxylated (-COSH) at its C-terminus by the MOCS3/UBA4 homolog. The sulfur is then transferred to tRNA to form 2-thiolation of mcm(5)S(2)U. Also acts as a ubiquitin-like protein (UBL) that is covalently conjugated via an isopeptide bond to lysine residues of target proteins. The thiocarboxylated form serves as substrate for conjugation and oxidative stress specifically induces the formation of UBL-protein conjugates.</text>
</comment>
<dbReference type="CDD" id="cd01764">
    <property type="entry name" value="Ubl_Urm1"/>
    <property type="match status" value="1"/>
</dbReference>
<dbReference type="InterPro" id="IPR016155">
    <property type="entry name" value="Mopterin_synth/thiamin_S_b"/>
</dbReference>
<dbReference type="AlphaFoldDB" id="A0A0N4Z4S4"/>
<evidence type="ECO:0000256" key="5">
    <source>
        <dbReference type="HAMAP-Rule" id="MF_03048"/>
    </source>
</evidence>
<comment type="pathway">
    <text evidence="5 6">tRNA modification; 5-methoxycarbonylmethyl-2-thiouridine-tRNA biosynthesis.</text>
</comment>